<evidence type="ECO:0000256" key="10">
    <source>
        <dbReference type="ARBA" id="ARBA00022679"/>
    </source>
</evidence>
<dbReference type="SMART" id="SM00369">
    <property type="entry name" value="LRR_TYP"/>
    <property type="match status" value="10"/>
</dbReference>
<keyword evidence="19" id="KW-0675">Receptor</keyword>
<evidence type="ECO:0000256" key="20">
    <source>
        <dbReference type="ARBA" id="ARBA00023180"/>
    </source>
</evidence>
<evidence type="ECO:0000313" key="29">
    <source>
        <dbReference type="Proteomes" id="UP000504607"/>
    </source>
</evidence>
<keyword evidence="16 26" id="KW-0067">ATP-binding</keyword>
<feature type="transmembrane region" description="Helical" evidence="27">
    <location>
        <begin position="688"/>
        <end position="713"/>
    </location>
</feature>
<evidence type="ECO:0000256" key="17">
    <source>
        <dbReference type="ARBA" id="ARBA00022989"/>
    </source>
</evidence>
<dbReference type="CDD" id="cd14066">
    <property type="entry name" value="STKc_IRAK"/>
    <property type="match status" value="1"/>
</dbReference>
<evidence type="ECO:0000256" key="27">
    <source>
        <dbReference type="SAM" id="Phobius"/>
    </source>
</evidence>
<evidence type="ECO:0000256" key="8">
    <source>
        <dbReference type="ARBA" id="ARBA00022553"/>
    </source>
</evidence>
<evidence type="ECO:0000256" key="13">
    <source>
        <dbReference type="ARBA" id="ARBA00022737"/>
    </source>
</evidence>
<evidence type="ECO:0000256" key="3">
    <source>
        <dbReference type="ARBA" id="ARBA00004479"/>
    </source>
</evidence>
<dbReference type="PROSITE" id="PS51257">
    <property type="entry name" value="PROKAR_LIPOPROTEIN"/>
    <property type="match status" value="1"/>
</dbReference>
<dbReference type="PRINTS" id="PR00019">
    <property type="entry name" value="LEURICHRPT"/>
</dbReference>
<keyword evidence="17 27" id="KW-1133">Transmembrane helix</keyword>
<dbReference type="Pfam" id="PF00069">
    <property type="entry name" value="Pkinase"/>
    <property type="match status" value="1"/>
</dbReference>
<comment type="function">
    <text evidence="23">Receptor kinase that detects X.oryzae pv. oryzae protein Ax21 to promote innate immunity. Following X.oryzae pv. oryzae protein Ax21 detection, undergoes cleavage, releasing the processed protein kinase Xa21 chain.</text>
</comment>
<keyword evidence="20" id="KW-0325">Glycoprotein</keyword>
<evidence type="ECO:0000256" key="14">
    <source>
        <dbReference type="ARBA" id="ARBA00022741"/>
    </source>
</evidence>
<evidence type="ECO:0000259" key="28">
    <source>
        <dbReference type="PROSITE" id="PS50011"/>
    </source>
</evidence>
<keyword evidence="29" id="KW-1185">Reference proteome</keyword>
<dbReference type="OrthoDB" id="676979at2759"/>
<dbReference type="PANTHER" id="PTHR27008">
    <property type="entry name" value="OS04G0122200 PROTEIN"/>
    <property type="match status" value="1"/>
</dbReference>
<name>A0A6I9Q9F7_ELAGV</name>
<proteinExistence type="inferred from homology"/>
<evidence type="ECO:0000256" key="24">
    <source>
        <dbReference type="ARBA" id="ARBA00056628"/>
    </source>
</evidence>
<evidence type="ECO:0000256" key="19">
    <source>
        <dbReference type="ARBA" id="ARBA00023170"/>
    </source>
</evidence>
<evidence type="ECO:0000256" key="18">
    <source>
        <dbReference type="ARBA" id="ARBA00023136"/>
    </source>
</evidence>
<reference evidence="30" key="1">
    <citation type="submission" date="2025-08" db="UniProtKB">
        <authorList>
            <consortium name="RefSeq"/>
        </authorList>
    </citation>
    <scope>IDENTIFICATION</scope>
</reference>
<comment type="catalytic activity">
    <reaction evidence="22">
        <text>L-seryl-[protein] + ATP = O-phospho-L-seryl-[protein] + ADP + H(+)</text>
        <dbReference type="Rhea" id="RHEA:17989"/>
        <dbReference type="Rhea" id="RHEA-COMP:9863"/>
        <dbReference type="Rhea" id="RHEA-COMP:11604"/>
        <dbReference type="ChEBI" id="CHEBI:15378"/>
        <dbReference type="ChEBI" id="CHEBI:29999"/>
        <dbReference type="ChEBI" id="CHEBI:30616"/>
        <dbReference type="ChEBI" id="CHEBI:83421"/>
        <dbReference type="ChEBI" id="CHEBI:456216"/>
        <dbReference type="EC" id="2.7.11.1"/>
    </reaction>
</comment>
<keyword evidence="18 27" id="KW-0472">Membrane</keyword>
<evidence type="ECO:0000256" key="1">
    <source>
        <dbReference type="ARBA" id="ARBA00004162"/>
    </source>
</evidence>
<dbReference type="InterPro" id="IPR008271">
    <property type="entry name" value="Ser/Thr_kinase_AS"/>
</dbReference>
<dbReference type="GO" id="GO:0005886">
    <property type="term" value="C:plasma membrane"/>
    <property type="evidence" value="ECO:0007669"/>
    <property type="project" value="UniProtKB-SubCell"/>
</dbReference>
<dbReference type="InterPro" id="IPR032675">
    <property type="entry name" value="LRR_dom_sf"/>
</dbReference>
<evidence type="ECO:0000256" key="26">
    <source>
        <dbReference type="PROSITE-ProRule" id="PRU10141"/>
    </source>
</evidence>
<dbReference type="InterPro" id="IPR001611">
    <property type="entry name" value="Leu-rich_rpt"/>
</dbReference>
<evidence type="ECO:0000256" key="2">
    <source>
        <dbReference type="ARBA" id="ARBA00004389"/>
    </source>
</evidence>
<dbReference type="FunFam" id="1.10.510.10:FF:000358">
    <property type="entry name" value="Putative leucine-rich repeat receptor-like serine/threonine-protein kinase"/>
    <property type="match status" value="1"/>
</dbReference>
<dbReference type="PROSITE" id="PS00108">
    <property type="entry name" value="PROTEIN_KINASE_ST"/>
    <property type="match status" value="1"/>
</dbReference>
<dbReference type="AlphaFoldDB" id="A0A6I9Q9F7"/>
<comment type="subcellular location">
    <subcellularLocation>
        <location evidence="1">Cell membrane</location>
        <topology evidence="1">Single-pass membrane protein</topology>
    </subcellularLocation>
    <subcellularLocation>
        <location evidence="2">Endoplasmic reticulum membrane</location>
        <topology evidence="2">Single-pass membrane protein</topology>
    </subcellularLocation>
    <subcellularLocation>
        <location evidence="3">Membrane</location>
        <topology evidence="3">Single-pass type I membrane protein</topology>
    </subcellularLocation>
</comment>
<comment type="function">
    <text evidence="24">The processed protein kinase Xa21 chain released by protein cleavage after X.oryzae pv. oryzae protein Ax21 detection translocates into the nucleus where it can bind and regulate WRKY62, a transcription factor. Confers resistance to the bacterial pathogen X.oryzae pv. oryzae (Xoo).</text>
</comment>
<evidence type="ECO:0000256" key="25">
    <source>
        <dbReference type="ARBA" id="ARBA00072040"/>
    </source>
</evidence>
<dbReference type="FunFam" id="3.30.200.20:FF:000432">
    <property type="entry name" value="LRR receptor-like serine/threonine-protein kinase EFR"/>
    <property type="match status" value="1"/>
</dbReference>
<dbReference type="SUPFAM" id="SSF56112">
    <property type="entry name" value="Protein kinase-like (PK-like)"/>
    <property type="match status" value="1"/>
</dbReference>
<keyword evidence="11 27" id="KW-0812">Transmembrane</keyword>
<keyword evidence="15" id="KW-0418">Kinase</keyword>
<dbReference type="Gene3D" id="3.30.200.20">
    <property type="entry name" value="Phosphorylase Kinase, domain 1"/>
    <property type="match status" value="1"/>
</dbReference>
<dbReference type="InterPro" id="IPR000719">
    <property type="entry name" value="Prot_kinase_dom"/>
</dbReference>
<dbReference type="GO" id="GO:0005524">
    <property type="term" value="F:ATP binding"/>
    <property type="evidence" value="ECO:0007669"/>
    <property type="project" value="UniProtKB-UniRule"/>
</dbReference>
<dbReference type="Pfam" id="PF13855">
    <property type="entry name" value="LRR_8"/>
    <property type="match status" value="1"/>
</dbReference>
<keyword evidence="13" id="KW-0677">Repeat</keyword>
<dbReference type="InParanoid" id="A0A6I9Q9F7"/>
<evidence type="ECO:0000256" key="12">
    <source>
        <dbReference type="ARBA" id="ARBA00022729"/>
    </source>
</evidence>
<organism evidence="29 30">
    <name type="scientific">Elaeis guineensis var. tenera</name>
    <name type="common">Oil palm</name>
    <dbReference type="NCBI Taxonomy" id="51953"/>
    <lineage>
        <taxon>Eukaryota</taxon>
        <taxon>Viridiplantae</taxon>
        <taxon>Streptophyta</taxon>
        <taxon>Embryophyta</taxon>
        <taxon>Tracheophyta</taxon>
        <taxon>Spermatophyta</taxon>
        <taxon>Magnoliopsida</taxon>
        <taxon>Liliopsida</taxon>
        <taxon>Arecaceae</taxon>
        <taxon>Arecoideae</taxon>
        <taxon>Cocoseae</taxon>
        <taxon>Elaeidinae</taxon>
        <taxon>Elaeis</taxon>
    </lineage>
</organism>
<dbReference type="Gene3D" id="3.80.10.10">
    <property type="entry name" value="Ribonuclease Inhibitor"/>
    <property type="match status" value="3"/>
</dbReference>
<accession>A0A6I9Q9F7</accession>
<dbReference type="Pfam" id="PF00560">
    <property type="entry name" value="LRR_1"/>
    <property type="match status" value="7"/>
</dbReference>
<comment type="catalytic activity">
    <reaction evidence="21">
        <text>L-threonyl-[protein] + ATP = O-phospho-L-threonyl-[protein] + ADP + H(+)</text>
        <dbReference type="Rhea" id="RHEA:46608"/>
        <dbReference type="Rhea" id="RHEA-COMP:11060"/>
        <dbReference type="Rhea" id="RHEA-COMP:11605"/>
        <dbReference type="ChEBI" id="CHEBI:15378"/>
        <dbReference type="ChEBI" id="CHEBI:30013"/>
        <dbReference type="ChEBI" id="CHEBI:30616"/>
        <dbReference type="ChEBI" id="CHEBI:61977"/>
        <dbReference type="ChEBI" id="CHEBI:456216"/>
        <dbReference type="EC" id="2.7.11.1"/>
    </reaction>
</comment>
<evidence type="ECO:0000256" key="4">
    <source>
        <dbReference type="ARBA" id="ARBA00008684"/>
    </source>
</evidence>
<evidence type="ECO:0000256" key="11">
    <source>
        <dbReference type="ARBA" id="ARBA00022692"/>
    </source>
</evidence>
<gene>
    <name evidence="30" type="primary">LOC105032866</name>
</gene>
<dbReference type="FunFam" id="3.80.10.10:FF:000288">
    <property type="entry name" value="LRR receptor-like serine/threonine-protein kinase EFR"/>
    <property type="match status" value="1"/>
</dbReference>
<dbReference type="FunFam" id="3.80.10.10:FF:000627">
    <property type="entry name" value="Probable leucine-rich repeat receptor-like protein kinase At2g33170"/>
    <property type="match status" value="1"/>
</dbReference>
<dbReference type="SMART" id="SM00220">
    <property type="entry name" value="S_TKc"/>
    <property type="match status" value="1"/>
</dbReference>
<evidence type="ECO:0000256" key="9">
    <source>
        <dbReference type="ARBA" id="ARBA00022614"/>
    </source>
</evidence>
<evidence type="ECO:0000313" key="30">
    <source>
        <dbReference type="RefSeq" id="XP_010905750.2"/>
    </source>
</evidence>
<dbReference type="PROSITE" id="PS50011">
    <property type="entry name" value="PROTEIN_KINASE_DOM"/>
    <property type="match status" value="1"/>
</dbReference>
<evidence type="ECO:0000256" key="16">
    <source>
        <dbReference type="ARBA" id="ARBA00022840"/>
    </source>
</evidence>
<keyword evidence="8" id="KW-0597">Phosphoprotein</keyword>
<keyword evidence="9" id="KW-0433">Leucine-rich repeat</keyword>
<feature type="binding site" evidence="26">
    <location>
        <position position="776"/>
    </location>
    <ligand>
        <name>ATP</name>
        <dbReference type="ChEBI" id="CHEBI:30616"/>
    </ligand>
</feature>
<dbReference type="Pfam" id="PF08263">
    <property type="entry name" value="LRRNT_2"/>
    <property type="match status" value="1"/>
</dbReference>
<evidence type="ECO:0000256" key="6">
    <source>
        <dbReference type="ARBA" id="ARBA00022475"/>
    </source>
</evidence>
<keyword evidence="12" id="KW-0732">Signal</keyword>
<feature type="domain" description="Protein kinase" evidence="28">
    <location>
        <begin position="747"/>
        <end position="1026"/>
    </location>
</feature>
<keyword evidence="7" id="KW-0723">Serine/threonine-protein kinase</keyword>
<dbReference type="FunFam" id="3.80.10.10:FF:001158">
    <property type="entry name" value="Leucine-rich repeat protein kinase family protein"/>
    <property type="match status" value="1"/>
</dbReference>
<dbReference type="Gene3D" id="1.10.510.10">
    <property type="entry name" value="Transferase(Phosphotransferase) domain 1"/>
    <property type="match status" value="1"/>
</dbReference>
<keyword evidence="10" id="KW-0808">Transferase</keyword>
<dbReference type="InterPro" id="IPR003591">
    <property type="entry name" value="Leu-rich_rpt_typical-subtyp"/>
</dbReference>
<dbReference type="PROSITE" id="PS00107">
    <property type="entry name" value="PROTEIN_KINASE_ATP"/>
    <property type="match status" value="1"/>
</dbReference>
<evidence type="ECO:0000256" key="7">
    <source>
        <dbReference type="ARBA" id="ARBA00022527"/>
    </source>
</evidence>
<evidence type="ECO:0000256" key="23">
    <source>
        <dbReference type="ARBA" id="ARBA00054320"/>
    </source>
</evidence>
<keyword evidence="14 26" id="KW-0547">Nucleotide-binding</keyword>
<evidence type="ECO:0000256" key="21">
    <source>
        <dbReference type="ARBA" id="ARBA00047899"/>
    </source>
</evidence>
<dbReference type="GO" id="GO:0005789">
    <property type="term" value="C:endoplasmic reticulum membrane"/>
    <property type="evidence" value="ECO:0007669"/>
    <property type="project" value="UniProtKB-SubCell"/>
</dbReference>
<dbReference type="GO" id="GO:0004674">
    <property type="term" value="F:protein serine/threonine kinase activity"/>
    <property type="evidence" value="ECO:0007669"/>
    <property type="project" value="UniProtKB-KW"/>
</dbReference>
<evidence type="ECO:0000256" key="15">
    <source>
        <dbReference type="ARBA" id="ARBA00022777"/>
    </source>
</evidence>
<evidence type="ECO:0000256" key="22">
    <source>
        <dbReference type="ARBA" id="ARBA00048679"/>
    </source>
</evidence>
<comment type="similarity">
    <text evidence="4">Belongs to the protein kinase superfamily. Ser/Thr protein kinase family.</text>
</comment>
<dbReference type="SUPFAM" id="SSF52058">
    <property type="entry name" value="L domain-like"/>
    <property type="match status" value="2"/>
</dbReference>
<sequence length="1048" mass="115334">MAKTGNPRSLLQPLMSNISGAGGCMVSLPRESMELEQILKIGLILFFLWSSSCLPVASVVDATGAIQFRNDTDHLSLLAFKDQITHDPLNALSSWNDTIQFCNWKGVTCSWKHKQRVVVLDLGSLGLGGSLSPSIGNLTFLHRLNLGGNSFFSEIPLELGRLRRLKNLNLSFNSFQGGIPSNLTYCSELRILGLSNNQLTGKIPVEITSLTKLGELYLGSNTLIGVIPTSIGNLSSLTRLSFGYNHLGGSIPDDIGRLTTLELFDATDNGLTGRIPSKLYNISSLQEFSVAANKLQGSISFDMGIKLPSLQELHLGGNQFYGPIPITLANASRLKLIDIPDNHFSGGVPSELGRLRGLYHLNLETNQLEAGDANGWEFLDSLTNCSELQVLSLHDNMLRGMLPNSVVNLSSQLQVLLLDENYISGRIPNGIENLANLYWFTFHHNLFTGAIPESIGKLARLQKLYLSSNRFTGQIPISLGNLTLLTELHLYQNYLQGPISPSLGKLQHLSKLDLSANHLTGTIPKEILSIPALSLYLDLSDNSLVGSLPAEVGRLKNLPALDISGNMLSGNIPSTLGDCEMLLYLYLDNNFFQGTIPQYLSNARGLQELDLSDNNLTGPIPTFLEDLKQLQMLNLSFNHLEGEVPVKGVFKNATQVSIKGNRRLCGGVPELHLPACPEKSYKKRKWPLLLKIVIPIAGAVLCMILLFSFFILLRKRKSKVNAPIVPPLEHQFLRVSYTDLIRATDGFSSTNLIGRGGYGSVYKGILSPHQTIVAVKVFNLQNHGASKSFLAECEVLRSARHRNLVKVMTCCSMIDFRGHDFKALVFEFIPNGNLEKWLHPELDRRHHMESLSLLQRLNIAIDVADAVDYLHNNCQPSIVHCDLKPSNILIDNEMIAHVGDFGLARFMSKATTISLADKSSSIRIKGTLGYIAPEYGASGQVSTSGDVYSYGILLFEMLTGKSPVDDMFKDDLSLRKFVEMAFPETVMAIVDPLMPLVEDESKTRECLISMIRIGLSCSNGSVKERLNISNVATTMHAIRDAYLGTRVH</sequence>
<dbReference type="InterPro" id="IPR011009">
    <property type="entry name" value="Kinase-like_dom_sf"/>
</dbReference>
<dbReference type="InterPro" id="IPR013210">
    <property type="entry name" value="LRR_N_plant-typ"/>
</dbReference>
<dbReference type="Proteomes" id="UP000504607">
    <property type="component" value="Unplaced"/>
</dbReference>
<dbReference type="InterPro" id="IPR017441">
    <property type="entry name" value="Protein_kinase_ATP_BS"/>
</dbReference>
<dbReference type="GeneID" id="105032866"/>
<dbReference type="InterPro" id="IPR051809">
    <property type="entry name" value="Plant_receptor-like_S/T_kinase"/>
</dbReference>
<dbReference type="KEGG" id="egu:105032866"/>
<dbReference type="PANTHER" id="PTHR27008:SF596">
    <property type="entry name" value="OS02G0215500 PROTEIN"/>
    <property type="match status" value="1"/>
</dbReference>
<protein>
    <recommendedName>
        <fullName evidence="25">Receptor kinase-like protein Xa21</fullName>
        <ecNumber evidence="5">2.7.11.1</ecNumber>
    </recommendedName>
</protein>
<keyword evidence="6" id="KW-1003">Cell membrane</keyword>
<dbReference type="RefSeq" id="XP_010905750.2">
    <property type="nucleotide sequence ID" value="XM_010907448.3"/>
</dbReference>
<evidence type="ECO:0000256" key="5">
    <source>
        <dbReference type="ARBA" id="ARBA00012513"/>
    </source>
</evidence>
<dbReference type="EC" id="2.7.11.1" evidence="5"/>